<evidence type="ECO:0000259" key="8">
    <source>
        <dbReference type="Pfam" id="PF21913"/>
    </source>
</evidence>
<feature type="domain" description="ORC6 first cyclin-like" evidence="7">
    <location>
        <begin position="6"/>
        <end position="90"/>
    </location>
</feature>
<name>A0A1D2AC27_AUXPR</name>
<feature type="region of interest" description="Disordered" evidence="6">
    <location>
        <begin position="260"/>
        <end position="293"/>
    </location>
</feature>
<dbReference type="AlphaFoldDB" id="A0A1D2AC27"/>
<dbReference type="PANTHER" id="PTHR13394">
    <property type="entry name" value="ORIGIN RECOGNITION COMPLEX SUBUNIT 6"/>
    <property type="match status" value="1"/>
</dbReference>
<dbReference type="Pfam" id="PF05460">
    <property type="entry name" value="ORC6"/>
    <property type="match status" value="1"/>
</dbReference>
<gene>
    <name evidence="9" type="ORF">g.56537</name>
</gene>
<evidence type="ECO:0000256" key="1">
    <source>
        <dbReference type="ARBA" id="ARBA00004123"/>
    </source>
</evidence>
<dbReference type="EMBL" id="GDKF01001843">
    <property type="protein sequence ID" value="JAT76779.1"/>
    <property type="molecule type" value="Transcribed_RNA"/>
</dbReference>
<evidence type="ECO:0000256" key="2">
    <source>
        <dbReference type="ARBA" id="ARBA00010840"/>
    </source>
</evidence>
<evidence type="ECO:0000256" key="3">
    <source>
        <dbReference type="ARBA" id="ARBA00022705"/>
    </source>
</evidence>
<evidence type="ECO:0000256" key="4">
    <source>
        <dbReference type="ARBA" id="ARBA00023125"/>
    </source>
</evidence>
<dbReference type="InterPro" id="IPR020529">
    <property type="entry name" value="ORC6_met/pln"/>
</dbReference>
<proteinExistence type="inferred from homology"/>
<evidence type="ECO:0008006" key="10">
    <source>
        <dbReference type="Google" id="ProtNLM"/>
    </source>
</evidence>
<accession>A0A1D2AC27</accession>
<dbReference type="GO" id="GO:0005664">
    <property type="term" value="C:nuclear origin of replication recognition complex"/>
    <property type="evidence" value="ECO:0007669"/>
    <property type="project" value="InterPro"/>
</dbReference>
<evidence type="ECO:0000259" key="7">
    <source>
        <dbReference type="Pfam" id="PF05460"/>
    </source>
</evidence>
<keyword evidence="5" id="KW-0539">Nucleus</keyword>
<dbReference type="CDD" id="cd11583">
    <property type="entry name" value="Orc6_mid"/>
    <property type="match status" value="1"/>
</dbReference>
<keyword evidence="4" id="KW-0238">DNA-binding</keyword>
<dbReference type="Pfam" id="PF21913">
    <property type="entry name" value="ORC6_2nd"/>
    <property type="match status" value="1"/>
</dbReference>
<comment type="subcellular location">
    <subcellularLocation>
        <location evidence="1">Nucleus</location>
    </subcellularLocation>
</comment>
<evidence type="ECO:0000313" key="9">
    <source>
        <dbReference type="EMBL" id="JAT76779.1"/>
    </source>
</evidence>
<dbReference type="InterPro" id="IPR054113">
    <property type="entry name" value="ORC6_cyclin-like_2nd"/>
</dbReference>
<keyword evidence="3" id="KW-0235">DNA replication</keyword>
<reference evidence="9" key="1">
    <citation type="submission" date="2015-08" db="EMBL/GenBank/DDBJ databases">
        <authorList>
            <person name="Babu N.S."/>
            <person name="Beckwith C.J."/>
            <person name="Beseler K.G."/>
            <person name="Brison A."/>
            <person name="Carone J.V."/>
            <person name="Caskin T.P."/>
            <person name="Diamond M."/>
            <person name="Durham M.E."/>
            <person name="Foxe J.M."/>
            <person name="Go M."/>
            <person name="Henderson B.A."/>
            <person name="Jones I.B."/>
            <person name="McGettigan J.A."/>
            <person name="Micheletti S.J."/>
            <person name="Nasrallah M.E."/>
            <person name="Ortiz D."/>
            <person name="Piller C.R."/>
            <person name="Privatt S.R."/>
            <person name="Schneider S.L."/>
            <person name="Sharp S."/>
            <person name="Smith T.C."/>
            <person name="Stanton J.D."/>
            <person name="Ullery H.E."/>
            <person name="Wilson R.J."/>
            <person name="Serrano M.G."/>
            <person name="Buck G."/>
            <person name="Lee V."/>
            <person name="Wang Y."/>
            <person name="Carvalho R."/>
            <person name="Voegtly L."/>
            <person name="Shi R."/>
            <person name="Duckworth R."/>
            <person name="Johnson A."/>
            <person name="Loviza R."/>
            <person name="Walstead R."/>
            <person name="Shah Z."/>
            <person name="Kiflezghi M."/>
            <person name="Wade K."/>
            <person name="Ball S.L."/>
            <person name="Bradley K.W."/>
            <person name="Asai D.J."/>
            <person name="Bowman C.A."/>
            <person name="Russell D.A."/>
            <person name="Pope W.H."/>
            <person name="Jacobs-Sera D."/>
            <person name="Hendrix R.W."/>
            <person name="Hatfull G.F."/>
        </authorList>
    </citation>
    <scope>NUCLEOTIDE SEQUENCE</scope>
</reference>
<dbReference type="PANTHER" id="PTHR13394:SF0">
    <property type="entry name" value="ORIGIN RECOGNITION COMPLEX SUBUNIT 6"/>
    <property type="match status" value="1"/>
</dbReference>
<evidence type="ECO:0000256" key="6">
    <source>
        <dbReference type="SAM" id="MobiDB-lite"/>
    </source>
</evidence>
<feature type="region of interest" description="Disordered" evidence="6">
    <location>
        <begin position="188"/>
        <end position="207"/>
    </location>
</feature>
<sequence>MDISMLARRIGISDRAVQNKASEYMRLANTKLAGASMGTGEACKAAACLELSCMMLQHSIDSGALQKHSGASATVYRNARAMLQKLLGVKTQTHPRDLCLQFGCVRLERPVAAALATFKQRYVAQVAIAQRGTVALNKPVFVAAIFLAVAQKNKVKVDKRRLLEPLGVLPTEFAAAATAVASLMPELSTGSSAKRRRKPEGAEDEAADGCLAVAASARLEELGSSDEEVLEDGAVGRRVHAGKQQKREYDAWKTAMLERRAAEAKANDPPSGPLRQATLTYNAPAREKGSSCM</sequence>
<organism evidence="9">
    <name type="scientific">Auxenochlorella protothecoides</name>
    <name type="common">Green microalga</name>
    <name type="synonym">Chlorella protothecoides</name>
    <dbReference type="NCBI Taxonomy" id="3075"/>
    <lineage>
        <taxon>Eukaryota</taxon>
        <taxon>Viridiplantae</taxon>
        <taxon>Chlorophyta</taxon>
        <taxon>core chlorophytes</taxon>
        <taxon>Trebouxiophyceae</taxon>
        <taxon>Chlorellales</taxon>
        <taxon>Chlorellaceae</taxon>
        <taxon>Auxenochlorella</taxon>
    </lineage>
</organism>
<dbReference type="GO" id="GO:0003677">
    <property type="term" value="F:DNA binding"/>
    <property type="evidence" value="ECO:0007669"/>
    <property type="project" value="UniProtKB-KW"/>
</dbReference>
<dbReference type="GO" id="GO:0006270">
    <property type="term" value="P:DNA replication initiation"/>
    <property type="evidence" value="ECO:0007669"/>
    <property type="project" value="TreeGrafter"/>
</dbReference>
<comment type="similarity">
    <text evidence="2">Belongs to the ORC6 family.</text>
</comment>
<feature type="domain" description="ORC6 second cyclin-like" evidence="8">
    <location>
        <begin position="96"/>
        <end position="179"/>
    </location>
</feature>
<dbReference type="Gene3D" id="1.10.472.10">
    <property type="entry name" value="Cyclin-like"/>
    <property type="match status" value="1"/>
</dbReference>
<dbReference type="InterPro" id="IPR008721">
    <property type="entry name" value="ORC6_cyclin_first"/>
</dbReference>
<evidence type="ECO:0000256" key="5">
    <source>
        <dbReference type="ARBA" id="ARBA00023242"/>
    </source>
</evidence>
<protein>
    <recommendedName>
        <fullName evidence="10">Origin recognition complex subunit 6</fullName>
    </recommendedName>
</protein>